<dbReference type="AlphaFoldDB" id="A0A2A2L7W2"/>
<reference evidence="1 2" key="1">
    <citation type="journal article" date="2017" name="Curr. Biol.">
        <title>Genome architecture and evolution of a unichromosomal asexual nematode.</title>
        <authorList>
            <person name="Fradin H."/>
            <person name="Zegar C."/>
            <person name="Gutwein M."/>
            <person name="Lucas J."/>
            <person name="Kovtun M."/>
            <person name="Corcoran D."/>
            <person name="Baugh L.R."/>
            <person name="Kiontke K."/>
            <person name="Gunsalus K."/>
            <person name="Fitch D.H."/>
            <person name="Piano F."/>
        </authorList>
    </citation>
    <scope>NUCLEOTIDE SEQUENCE [LARGE SCALE GENOMIC DNA]</scope>
    <source>
        <strain evidence="1">PF1309</strain>
    </source>
</reference>
<evidence type="ECO:0000313" key="1">
    <source>
        <dbReference type="EMBL" id="PAV82137.1"/>
    </source>
</evidence>
<comment type="caution">
    <text evidence="1">The sequence shown here is derived from an EMBL/GenBank/DDBJ whole genome shotgun (WGS) entry which is preliminary data.</text>
</comment>
<organism evidence="1 2">
    <name type="scientific">Diploscapter pachys</name>
    <dbReference type="NCBI Taxonomy" id="2018661"/>
    <lineage>
        <taxon>Eukaryota</taxon>
        <taxon>Metazoa</taxon>
        <taxon>Ecdysozoa</taxon>
        <taxon>Nematoda</taxon>
        <taxon>Chromadorea</taxon>
        <taxon>Rhabditida</taxon>
        <taxon>Rhabditina</taxon>
        <taxon>Rhabditomorpha</taxon>
        <taxon>Rhabditoidea</taxon>
        <taxon>Rhabditidae</taxon>
        <taxon>Diploscapter</taxon>
    </lineage>
</organism>
<proteinExistence type="predicted"/>
<keyword evidence="2" id="KW-1185">Reference proteome</keyword>
<protein>
    <submittedName>
        <fullName evidence="1">Uncharacterized protein</fullName>
    </submittedName>
</protein>
<sequence>MKYFLAFIACAAAISVYSAYATLVDSLTDTTFTTIYEILNELKNLLVSAPAGQIAGIISSLSTQIMRSQGKYKQKGKRSDCADGKQKLIVNQTLN</sequence>
<name>A0A2A2L7W2_9BILA</name>
<gene>
    <name evidence="1" type="ORF">WR25_01316</name>
</gene>
<dbReference type="Proteomes" id="UP000218231">
    <property type="component" value="Unassembled WGS sequence"/>
</dbReference>
<dbReference type="EMBL" id="LIAE01007077">
    <property type="protein sequence ID" value="PAV82137.1"/>
    <property type="molecule type" value="Genomic_DNA"/>
</dbReference>
<accession>A0A2A2L7W2</accession>
<evidence type="ECO:0000313" key="2">
    <source>
        <dbReference type="Proteomes" id="UP000218231"/>
    </source>
</evidence>